<dbReference type="AlphaFoldDB" id="A0A1Y0HKS8"/>
<dbReference type="InterPro" id="IPR000212">
    <property type="entry name" value="DNA_helicase_UvrD/REP"/>
</dbReference>
<dbReference type="Pfam" id="PF13245">
    <property type="entry name" value="AAA_19"/>
    <property type="match status" value="1"/>
</dbReference>
<keyword evidence="2" id="KW-0067">ATP-binding</keyword>
<keyword evidence="3" id="KW-1185">Reference proteome</keyword>
<gene>
    <name evidence="2" type="ORF">Sdiek1_1564</name>
</gene>
<organism evidence="2 3">
    <name type="scientific">Sulfurospirillum diekertiae</name>
    <dbReference type="NCBI Taxonomy" id="1854492"/>
    <lineage>
        <taxon>Bacteria</taxon>
        <taxon>Pseudomonadati</taxon>
        <taxon>Campylobacterota</taxon>
        <taxon>Epsilonproteobacteria</taxon>
        <taxon>Campylobacterales</taxon>
        <taxon>Sulfurospirillaceae</taxon>
        <taxon>Sulfurospirillum</taxon>
    </lineage>
</organism>
<dbReference type="GO" id="GO:0005524">
    <property type="term" value="F:ATP binding"/>
    <property type="evidence" value="ECO:0007669"/>
    <property type="project" value="InterPro"/>
</dbReference>
<sequence>MTPLDSIKQCIEDKKCFVLQGGAGSGKTETLKNVLENISENYPNKKVACITHTNLAVDEIKSRVGDKYTISTIHSFLNSIIKDYKKTFFNVFLSFLKLRK</sequence>
<dbReference type="Gene3D" id="3.40.50.300">
    <property type="entry name" value="P-loop containing nucleotide triphosphate hydrolases"/>
    <property type="match status" value="1"/>
</dbReference>
<name>A0A1Y0HKS8_9BACT</name>
<keyword evidence="2" id="KW-0347">Helicase</keyword>
<dbReference type="PANTHER" id="PTHR11070:SF2">
    <property type="entry name" value="ATP-DEPENDENT DNA HELICASE SRS2"/>
    <property type="match status" value="1"/>
</dbReference>
<dbReference type="GO" id="GO:0003677">
    <property type="term" value="F:DNA binding"/>
    <property type="evidence" value="ECO:0007669"/>
    <property type="project" value="InterPro"/>
</dbReference>
<dbReference type="GO" id="GO:0016787">
    <property type="term" value="F:hydrolase activity"/>
    <property type="evidence" value="ECO:0007669"/>
    <property type="project" value="UniProtKB-KW"/>
</dbReference>
<dbReference type="GO" id="GO:0005829">
    <property type="term" value="C:cytosol"/>
    <property type="evidence" value="ECO:0007669"/>
    <property type="project" value="TreeGrafter"/>
</dbReference>
<dbReference type="EMBL" id="CP021416">
    <property type="protein sequence ID" value="ARU48727.1"/>
    <property type="molecule type" value="Genomic_DNA"/>
</dbReference>
<keyword evidence="2" id="KW-0378">Hydrolase</keyword>
<proteinExistence type="predicted"/>
<evidence type="ECO:0000313" key="2">
    <source>
        <dbReference type="EMBL" id="ARU48727.1"/>
    </source>
</evidence>
<reference evidence="3" key="1">
    <citation type="submission" date="2017-05" db="EMBL/GenBank/DDBJ databases">
        <title>Dechlorination kinetics govern the competition between two new strains of the genus Sulfurospirillum.</title>
        <authorList>
            <person name="Buttet G.F."/>
            <person name="Murray A.M."/>
            <person name="Goris T."/>
            <person name="Burion M."/>
            <person name="Lin B."/>
            <person name="Rolle M."/>
            <person name="Maillard J."/>
        </authorList>
    </citation>
    <scope>NUCLEOTIDE SEQUENCE [LARGE SCALE GENOMIC DNA]</scope>
    <source>
        <strain evidence="3">SL2-1</strain>
    </source>
</reference>
<dbReference type="KEGG" id="suls:Sdiek1_1564"/>
<protein>
    <recommendedName>
        <fullName evidence="1">DNA 3'-5' helicase II</fullName>
    </recommendedName>
</protein>
<dbReference type="InterPro" id="IPR027417">
    <property type="entry name" value="P-loop_NTPase"/>
</dbReference>
<evidence type="ECO:0000313" key="3">
    <source>
        <dbReference type="Proteomes" id="UP000196005"/>
    </source>
</evidence>
<dbReference type="SUPFAM" id="SSF52540">
    <property type="entry name" value="P-loop containing nucleoside triphosphate hydrolases"/>
    <property type="match status" value="1"/>
</dbReference>
<accession>A0A1Y0HKS8</accession>
<dbReference type="Proteomes" id="UP000196005">
    <property type="component" value="Chromosome"/>
</dbReference>
<dbReference type="GO" id="GO:0000725">
    <property type="term" value="P:recombinational repair"/>
    <property type="evidence" value="ECO:0007669"/>
    <property type="project" value="TreeGrafter"/>
</dbReference>
<keyword evidence="2" id="KW-0547">Nucleotide-binding</keyword>
<evidence type="ECO:0000256" key="1">
    <source>
        <dbReference type="ARBA" id="ARBA00034923"/>
    </source>
</evidence>
<dbReference type="OrthoDB" id="5461146at2"/>
<dbReference type="GO" id="GO:0043138">
    <property type="term" value="F:3'-5' DNA helicase activity"/>
    <property type="evidence" value="ECO:0007669"/>
    <property type="project" value="TreeGrafter"/>
</dbReference>
<dbReference type="PANTHER" id="PTHR11070">
    <property type="entry name" value="UVRD / RECB / PCRA DNA HELICASE FAMILY MEMBER"/>
    <property type="match status" value="1"/>
</dbReference>
<dbReference type="RefSeq" id="WP_087438640.1">
    <property type="nucleotide sequence ID" value="NZ_CP021979.1"/>
</dbReference>